<evidence type="ECO:0000256" key="3">
    <source>
        <dbReference type="ARBA" id="ARBA00022692"/>
    </source>
</evidence>
<protein>
    <submittedName>
        <fullName evidence="7">Sugar ABC transporter permease</fullName>
    </submittedName>
</protein>
<accession>A0A8J3WY61</accession>
<feature type="transmembrane region" description="Helical" evidence="6">
    <location>
        <begin position="255"/>
        <end position="273"/>
    </location>
</feature>
<feature type="transmembrane region" description="Helical" evidence="6">
    <location>
        <begin position="280"/>
        <end position="300"/>
    </location>
</feature>
<name>A0A8J3WY61_9ACTN</name>
<feature type="transmembrane region" description="Helical" evidence="6">
    <location>
        <begin position="224"/>
        <end position="243"/>
    </location>
</feature>
<comment type="subcellular location">
    <subcellularLocation>
        <location evidence="1">Cell membrane</location>
        <topology evidence="1">Multi-pass membrane protein</topology>
    </subcellularLocation>
</comment>
<dbReference type="PANTHER" id="PTHR32196">
    <property type="entry name" value="ABC TRANSPORTER PERMEASE PROTEIN YPHD-RELATED-RELATED"/>
    <property type="match status" value="1"/>
</dbReference>
<reference evidence="7" key="1">
    <citation type="submission" date="2021-01" db="EMBL/GenBank/DDBJ databases">
        <title>Whole genome shotgun sequence of Planosporangium mesophilum NBRC 109066.</title>
        <authorList>
            <person name="Komaki H."/>
            <person name="Tamura T."/>
        </authorList>
    </citation>
    <scope>NUCLEOTIDE SEQUENCE</scope>
    <source>
        <strain evidence="7">NBRC 109066</strain>
    </source>
</reference>
<keyword evidence="3 6" id="KW-0812">Transmembrane</keyword>
<comment type="caution">
    <text evidence="7">The sequence shown here is derived from an EMBL/GenBank/DDBJ whole genome shotgun (WGS) entry which is preliminary data.</text>
</comment>
<feature type="transmembrane region" description="Helical" evidence="6">
    <location>
        <begin position="136"/>
        <end position="159"/>
    </location>
</feature>
<dbReference type="GO" id="GO:0022857">
    <property type="term" value="F:transmembrane transporter activity"/>
    <property type="evidence" value="ECO:0007669"/>
    <property type="project" value="InterPro"/>
</dbReference>
<feature type="transmembrane region" description="Helical" evidence="6">
    <location>
        <begin position="306"/>
        <end position="325"/>
    </location>
</feature>
<evidence type="ECO:0000313" key="7">
    <source>
        <dbReference type="EMBL" id="GII20945.1"/>
    </source>
</evidence>
<dbReference type="Pfam" id="PF02653">
    <property type="entry name" value="BPD_transp_2"/>
    <property type="match status" value="1"/>
</dbReference>
<evidence type="ECO:0000256" key="5">
    <source>
        <dbReference type="ARBA" id="ARBA00023136"/>
    </source>
</evidence>
<keyword evidence="8" id="KW-1185">Reference proteome</keyword>
<evidence type="ECO:0000256" key="2">
    <source>
        <dbReference type="ARBA" id="ARBA00022475"/>
    </source>
</evidence>
<feature type="transmembrane region" description="Helical" evidence="6">
    <location>
        <begin position="108"/>
        <end position="129"/>
    </location>
</feature>
<evidence type="ECO:0000313" key="8">
    <source>
        <dbReference type="Proteomes" id="UP000599074"/>
    </source>
</evidence>
<dbReference type="CDD" id="cd06579">
    <property type="entry name" value="TM_PBP1_transp_AraH_like"/>
    <property type="match status" value="1"/>
</dbReference>
<gene>
    <name evidence="7" type="ORF">Pme01_05420</name>
</gene>
<dbReference type="GO" id="GO:0005886">
    <property type="term" value="C:plasma membrane"/>
    <property type="evidence" value="ECO:0007669"/>
    <property type="project" value="UniProtKB-SubCell"/>
</dbReference>
<feature type="transmembrane region" description="Helical" evidence="6">
    <location>
        <begin position="179"/>
        <end position="198"/>
    </location>
</feature>
<keyword evidence="5 6" id="KW-0472">Membrane</keyword>
<keyword evidence="4 6" id="KW-1133">Transmembrane helix</keyword>
<organism evidence="7 8">
    <name type="scientific">Planosporangium mesophilum</name>
    <dbReference type="NCBI Taxonomy" id="689768"/>
    <lineage>
        <taxon>Bacteria</taxon>
        <taxon>Bacillati</taxon>
        <taxon>Actinomycetota</taxon>
        <taxon>Actinomycetes</taxon>
        <taxon>Micromonosporales</taxon>
        <taxon>Micromonosporaceae</taxon>
        <taxon>Planosporangium</taxon>
    </lineage>
</organism>
<dbReference type="AlphaFoldDB" id="A0A8J3WY61"/>
<dbReference type="EMBL" id="BOON01000005">
    <property type="protein sequence ID" value="GII20945.1"/>
    <property type="molecule type" value="Genomic_DNA"/>
</dbReference>
<keyword evidence="2" id="KW-1003">Cell membrane</keyword>
<dbReference type="InterPro" id="IPR001851">
    <property type="entry name" value="ABC_transp_permease"/>
</dbReference>
<feature type="transmembrane region" description="Helical" evidence="6">
    <location>
        <begin position="28"/>
        <end position="48"/>
    </location>
</feature>
<sequence>MVSQVAETGTAVVSPTRSGPRLARLRDFALLPVIAVLFVVGALVDRAFATTDNVLNVLQSQTELGLLVLAETLVLIAGRFDLSLEATIGLGPALGVLVPAWLHLSAGWSIPICLLVGVLVGVVNGLLIVKFRLSAFVLTLGMLVAGHGLVIAFTKGASIFKLPASFTYAGSAVWGRVPVSVWICAVLFAAGIVALGFLRHGRALYAIGGNVDAARAAGIRTDRVLIVGYVIAGLLAALAGLLYSGHYGSVTASQGNQMIFQVFAAAVIGGVSLDGGKGTIFGALCGLIVLGLIQNILTFAGVPAEWFQAINGVIIILALVLSRLVSGKAQD</sequence>
<evidence type="ECO:0000256" key="6">
    <source>
        <dbReference type="SAM" id="Phobius"/>
    </source>
</evidence>
<proteinExistence type="predicted"/>
<evidence type="ECO:0000256" key="1">
    <source>
        <dbReference type="ARBA" id="ARBA00004651"/>
    </source>
</evidence>
<dbReference type="PANTHER" id="PTHR32196:SF72">
    <property type="entry name" value="RIBOSE IMPORT PERMEASE PROTEIN RBSC"/>
    <property type="match status" value="1"/>
</dbReference>
<evidence type="ECO:0000256" key="4">
    <source>
        <dbReference type="ARBA" id="ARBA00022989"/>
    </source>
</evidence>
<dbReference type="Proteomes" id="UP000599074">
    <property type="component" value="Unassembled WGS sequence"/>
</dbReference>